<gene>
    <name evidence="1" type="ORF">BDY19DRAFT_998359</name>
</gene>
<accession>A0ACB8TNU0</accession>
<proteinExistence type="predicted"/>
<reference evidence="1" key="1">
    <citation type="journal article" date="2021" name="Environ. Microbiol.">
        <title>Gene family expansions and transcriptome signatures uncover fungal adaptations to wood decay.</title>
        <authorList>
            <person name="Hage H."/>
            <person name="Miyauchi S."/>
            <person name="Viragh M."/>
            <person name="Drula E."/>
            <person name="Min B."/>
            <person name="Chaduli D."/>
            <person name="Navarro D."/>
            <person name="Favel A."/>
            <person name="Norest M."/>
            <person name="Lesage-Meessen L."/>
            <person name="Balint B."/>
            <person name="Merenyi Z."/>
            <person name="de Eugenio L."/>
            <person name="Morin E."/>
            <person name="Martinez A.T."/>
            <person name="Baldrian P."/>
            <person name="Stursova M."/>
            <person name="Martinez M.J."/>
            <person name="Novotny C."/>
            <person name="Magnuson J.K."/>
            <person name="Spatafora J.W."/>
            <person name="Maurice S."/>
            <person name="Pangilinan J."/>
            <person name="Andreopoulos W."/>
            <person name="LaButti K."/>
            <person name="Hundley H."/>
            <person name="Na H."/>
            <person name="Kuo A."/>
            <person name="Barry K."/>
            <person name="Lipzen A."/>
            <person name="Henrissat B."/>
            <person name="Riley R."/>
            <person name="Ahrendt S."/>
            <person name="Nagy L.G."/>
            <person name="Grigoriev I.V."/>
            <person name="Martin F."/>
            <person name="Rosso M.N."/>
        </authorList>
    </citation>
    <scope>NUCLEOTIDE SEQUENCE</scope>
    <source>
        <strain evidence="1">CBS 384.51</strain>
    </source>
</reference>
<organism evidence="1 2">
    <name type="scientific">Irpex rosettiformis</name>
    <dbReference type="NCBI Taxonomy" id="378272"/>
    <lineage>
        <taxon>Eukaryota</taxon>
        <taxon>Fungi</taxon>
        <taxon>Dikarya</taxon>
        <taxon>Basidiomycota</taxon>
        <taxon>Agaricomycotina</taxon>
        <taxon>Agaricomycetes</taxon>
        <taxon>Polyporales</taxon>
        <taxon>Irpicaceae</taxon>
        <taxon>Irpex</taxon>
    </lineage>
</organism>
<name>A0ACB8TNU0_9APHY</name>
<comment type="caution">
    <text evidence="1">The sequence shown here is derived from an EMBL/GenBank/DDBJ whole genome shotgun (WGS) entry which is preliminary data.</text>
</comment>
<dbReference type="EMBL" id="MU274956">
    <property type="protein sequence ID" value="KAI0083675.1"/>
    <property type="molecule type" value="Genomic_DNA"/>
</dbReference>
<keyword evidence="2" id="KW-1185">Reference proteome</keyword>
<protein>
    <submittedName>
        <fullName evidence="1">Uncharacterized protein</fullName>
    </submittedName>
</protein>
<evidence type="ECO:0000313" key="1">
    <source>
        <dbReference type="EMBL" id="KAI0083675.1"/>
    </source>
</evidence>
<dbReference type="Proteomes" id="UP001055072">
    <property type="component" value="Unassembled WGS sequence"/>
</dbReference>
<evidence type="ECO:0000313" key="2">
    <source>
        <dbReference type="Proteomes" id="UP001055072"/>
    </source>
</evidence>
<sequence length="661" mass="72325">MAGTGHPRSRPPTRGRGSGRTTKSTPARKKRVQSSDDEADKKVKSPEPDTDDDQSEVATPKPSTRTSRSKNNTLSDSKWAIIDQETEVDDIESDPHTEEEDELVDEGDDVDSDIEKLNTSSPGPLQVQCESKQSYFISSLRYKDSFASRTGITLQTPPTPSPTKTARKRQAPQSPEVVDLVDNSAEDSDVIPSNAPTKSSKTRTRKVVKSKEIIEDSDVEECSDVEPEIIKKGKGRQMKTLPVKSSRSAVTEVTKKIAVRGTSFPSAPIEDADNNLFLDNNSSLSRSPKKKVKMSRPSDSEDDTSNVDVASEKSGPVVSNSPVSKITSQLNDSVLNSAKKSKATTTKAYDARLKKFAVSLGLDSVGAYFCPAMIGTYADVFQFPVQGISLCFGDSIFWYRLGTLFMGVGIKERSKQEKELVQLITTPQLTPFIINPARCNPNDFRLVTPSKETVGSKRPYLVHASNGKRVVCAIFGRVDASSLLDLQQMGQSGYYNRSLSLCPIAVEYTLAWSFFATLLNVDRVNNYGGHANFSTFGTREHSDRDAIGYKHQDVAPPPRPRAPRASVAVHTVGVDHEDSLLQTLKRGMDNGGLDSFSEVFNVSSFYGPLSTTEILHDTERFIAMCAQNESTYNHVDHVDLQFNLVGVVLLAAKFGQGAGNS</sequence>